<evidence type="ECO:0000313" key="2">
    <source>
        <dbReference type="EMBL" id="MBA0829727.1"/>
    </source>
</evidence>
<organism evidence="2 3">
    <name type="scientific">Gossypium armourianum</name>
    <dbReference type="NCBI Taxonomy" id="34283"/>
    <lineage>
        <taxon>Eukaryota</taxon>
        <taxon>Viridiplantae</taxon>
        <taxon>Streptophyta</taxon>
        <taxon>Embryophyta</taxon>
        <taxon>Tracheophyta</taxon>
        <taxon>Spermatophyta</taxon>
        <taxon>Magnoliopsida</taxon>
        <taxon>eudicotyledons</taxon>
        <taxon>Gunneridae</taxon>
        <taxon>Pentapetalae</taxon>
        <taxon>rosids</taxon>
        <taxon>malvids</taxon>
        <taxon>Malvales</taxon>
        <taxon>Malvaceae</taxon>
        <taxon>Malvoideae</taxon>
        <taxon>Gossypium</taxon>
    </lineage>
</organism>
<keyword evidence="3" id="KW-1185">Reference proteome</keyword>
<dbReference type="AlphaFoldDB" id="A0A7J9J5Y9"/>
<evidence type="ECO:0000313" key="3">
    <source>
        <dbReference type="Proteomes" id="UP000593575"/>
    </source>
</evidence>
<accession>A0A7J9J5Y9</accession>
<sequence>MRSTLANLWHLIKGIQILDLGEKSFLFRFFHLMDLKRVINGSPWTFNNHMLLFH</sequence>
<comment type="caution">
    <text evidence="2">The sequence shown here is derived from an EMBL/GenBank/DDBJ whole genome shotgun (WGS) entry which is preliminary data.</text>
</comment>
<reference evidence="2 3" key="1">
    <citation type="journal article" date="2019" name="Genome Biol. Evol.">
        <title>Insights into the evolution of the New World diploid cottons (Gossypium, subgenus Houzingenia) based on genome sequencing.</title>
        <authorList>
            <person name="Grover C.E."/>
            <person name="Arick M.A. 2nd"/>
            <person name="Thrash A."/>
            <person name="Conover J.L."/>
            <person name="Sanders W.S."/>
            <person name="Peterson D.G."/>
            <person name="Frelichowski J.E."/>
            <person name="Scheffler J.A."/>
            <person name="Scheffler B.E."/>
            <person name="Wendel J.F."/>
        </authorList>
    </citation>
    <scope>NUCLEOTIDE SEQUENCE [LARGE SCALE GENOMIC DNA]</scope>
    <source>
        <strain evidence="2">6</strain>
        <tissue evidence="2">Leaf</tissue>
    </source>
</reference>
<dbReference type="EMBL" id="JABFAE010000006">
    <property type="protein sequence ID" value="MBA0829727.1"/>
    <property type="molecule type" value="Genomic_DNA"/>
</dbReference>
<dbReference type="Pfam" id="PF14111">
    <property type="entry name" value="DUF4283"/>
    <property type="match status" value="1"/>
</dbReference>
<dbReference type="Proteomes" id="UP000593575">
    <property type="component" value="Unassembled WGS sequence"/>
</dbReference>
<feature type="domain" description="DUF4283" evidence="1">
    <location>
        <begin position="1"/>
        <end position="53"/>
    </location>
</feature>
<evidence type="ECO:0000259" key="1">
    <source>
        <dbReference type="Pfam" id="PF14111"/>
    </source>
</evidence>
<dbReference type="InterPro" id="IPR025558">
    <property type="entry name" value="DUF4283"/>
</dbReference>
<name>A0A7J9J5Y9_9ROSI</name>
<gene>
    <name evidence="2" type="ORF">Goarm_014310</name>
</gene>
<protein>
    <recommendedName>
        <fullName evidence="1">DUF4283 domain-containing protein</fullName>
    </recommendedName>
</protein>
<proteinExistence type="predicted"/>